<reference evidence="3 4" key="1">
    <citation type="submission" date="2024-02" db="EMBL/GenBank/DDBJ databases">
        <authorList>
            <person name="Chen Y."/>
            <person name="Shah S."/>
            <person name="Dougan E. K."/>
            <person name="Thang M."/>
            <person name="Chan C."/>
        </authorList>
    </citation>
    <scope>NUCLEOTIDE SEQUENCE [LARGE SCALE GENOMIC DNA]</scope>
</reference>
<gene>
    <name evidence="3" type="ORF">CCMP2556_LOCUS46869</name>
</gene>
<proteinExistence type="predicted"/>
<feature type="region of interest" description="Disordered" evidence="1">
    <location>
        <begin position="33"/>
        <end position="77"/>
    </location>
</feature>
<protein>
    <submittedName>
        <fullName evidence="3">Uncharacterized protein</fullName>
    </submittedName>
</protein>
<sequence>MPENGIDAYLARWSLLHVTCRVMDVTEALAMAKAAPKPKTSSRPSSAKVQSTAPAVQPPPPAAPGPSYDYSQAHQSSGGGGGIMYQILLGMGSMFGVIIAINLVSRLLGPRKITVIHKDSEGRPL</sequence>
<accession>A0ABP0REL2</accession>
<dbReference type="Proteomes" id="UP001642484">
    <property type="component" value="Unassembled WGS sequence"/>
</dbReference>
<evidence type="ECO:0000313" key="3">
    <source>
        <dbReference type="EMBL" id="CAK9099033.1"/>
    </source>
</evidence>
<keyword evidence="4" id="KW-1185">Reference proteome</keyword>
<feature type="compositionally biased region" description="Low complexity" evidence="1">
    <location>
        <begin position="33"/>
        <end position="48"/>
    </location>
</feature>
<evidence type="ECO:0000256" key="2">
    <source>
        <dbReference type="SAM" id="Phobius"/>
    </source>
</evidence>
<comment type="caution">
    <text evidence="3">The sequence shown here is derived from an EMBL/GenBank/DDBJ whole genome shotgun (WGS) entry which is preliminary data.</text>
</comment>
<organism evidence="3 4">
    <name type="scientific">Durusdinium trenchii</name>
    <dbReference type="NCBI Taxonomy" id="1381693"/>
    <lineage>
        <taxon>Eukaryota</taxon>
        <taxon>Sar</taxon>
        <taxon>Alveolata</taxon>
        <taxon>Dinophyceae</taxon>
        <taxon>Suessiales</taxon>
        <taxon>Symbiodiniaceae</taxon>
        <taxon>Durusdinium</taxon>
    </lineage>
</organism>
<evidence type="ECO:0000256" key="1">
    <source>
        <dbReference type="SAM" id="MobiDB-lite"/>
    </source>
</evidence>
<keyword evidence="2" id="KW-0472">Membrane</keyword>
<feature type="transmembrane region" description="Helical" evidence="2">
    <location>
        <begin position="83"/>
        <end position="104"/>
    </location>
</feature>
<evidence type="ECO:0000313" key="4">
    <source>
        <dbReference type="Proteomes" id="UP001642484"/>
    </source>
</evidence>
<keyword evidence="2" id="KW-1133">Transmembrane helix</keyword>
<keyword evidence="2" id="KW-0812">Transmembrane</keyword>
<name>A0ABP0REL2_9DINO</name>
<dbReference type="EMBL" id="CAXAMN010025906">
    <property type="protein sequence ID" value="CAK9099033.1"/>
    <property type="molecule type" value="Genomic_DNA"/>
</dbReference>